<evidence type="ECO:0000313" key="2">
    <source>
        <dbReference type="EMBL" id="KIM75705.1"/>
    </source>
</evidence>
<gene>
    <name evidence="2" type="ORF">PILCRDRAFT_826996</name>
</gene>
<evidence type="ECO:0008006" key="4">
    <source>
        <dbReference type="Google" id="ProtNLM"/>
    </source>
</evidence>
<dbReference type="Proteomes" id="UP000054166">
    <property type="component" value="Unassembled WGS sequence"/>
</dbReference>
<sequence length="71" mass="8213">MAVHLRRDAEERKQLAESSKDMEYNQQALYCYRKLYSLAKHTHINPLPTADRAAPAPRQMTRCIIRAVVVS</sequence>
<dbReference type="STRING" id="765440.A0A0C3ET53"/>
<reference evidence="3" key="2">
    <citation type="submission" date="2015-01" db="EMBL/GenBank/DDBJ databases">
        <title>Evolutionary Origins and Diversification of the Mycorrhizal Mutualists.</title>
        <authorList>
            <consortium name="DOE Joint Genome Institute"/>
            <consortium name="Mycorrhizal Genomics Consortium"/>
            <person name="Kohler A."/>
            <person name="Kuo A."/>
            <person name="Nagy L.G."/>
            <person name="Floudas D."/>
            <person name="Copeland A."/>
            <person name="Barry K.W."/>
            <person name="Cichocki N."/>
            <person name="Veneault-Fourrey C."/>
            <person name="LaButti K."/>
            <person name="Lindquist E.A."/>
            <person name="Lipzen A."/>
            <person name="Lundell T."/>
            <person name="Morin E."/>
            <person name="Murat C."/>
            <person name="Riley R."/>
            <person name="Ohm R."/>
            <person name="Sun H."/>
            <person name="Tunlid A."/>
            <person name="Henrissat B."/>
            <person name="Grigoriev I.V."/>
            <person name="Hibbett D.S."/>
            <person name="Martin F."/>
        </authorList>
    </citation>
    <scope>NUCLEOTIDE SEQUENCE [LARGE SCALE GENOMIC DNA]</scope>
    <source>
        <strain evidence="3">F 1598</strain>
    </source>
</reference>
<organism evidence="2 3">
    <name type="scientific">Piloderma croceum (strain F 1598)</name>
    <dbReference type="NCBI Taxonomy" id="765440"/>
    <lineage>
        <taxon>Eukaryota</taxon>
        <taxon>Fungi</taxon>
        <taxon>Dikarya</taxon>
        <taxon>Basidiomycota</taxon>
        <taxon>Agaricomycotina</taxon>
        <taxon>Agaricomycetes</taxon>
        <taxon>Agaricomycetidae</taxon>
        <taxon>Atheliales</taxon>
        <taxon>Atheliaceae</taxon>
        <taxon>Piloderma</taxon>
    </lineage>
</organism>
<dbReference type="EMBL" id="KN833043">
    <property type="protein sequence ID" value="KIM75705.1"/>
    <property type="molecule type" value="Genomic_DNA"/>
</dbReference>
<dbReference type="InParanoid" id="A0A0C3ET53"/>
<keyword evidence="3" id="KW-1185">Reference proteome</keyword>
<proteinExistence type="predicted"/>
<evidence type="ECO:0000256" key="1">
    <source>
        <dbReference type="SAM" id="MobiDB-lite"/>
    </source>
</evidence>
<reference evidence="2 3" key="1">
    <citation type="submission" date="2014-04" db="EMBL/GenBank/DDBJ databases">
        <authorList>
            <consortium name="DOE Joint Genome Institute"/>
            <person name="Kuo A."/>
            <person name="Tarkka M."/>
            <person name="Buscot F."/>
            <person name="Kohler A."/>
            <person name="Nagy L.G."/>
            <person name="Floudas D."/>
            <person name="Copeland A."/>
            <person name="Barry K.W."/>
            <person name="Cichocki N."/>
            <person name="Veneault-Fourrey C."/>
            <person name="LaButti K."/>
            <person name="Lindquist E.A."/>
            <person name="Lipzen A."/>
            <person name="Lundell T."/>
            <person name="Morin E."/>
            <person name="Murat C."/>
            <person name="Sun H."/>
            <person name="Tunlid A."/>
            <person name="Henrissat B."/>
            <person name="Grigoriev I.V."/>
            <person name="Hibbett D.S."/>
            <person name="Martin F."/>
            <person name="Nordberg H.P."/>
            <person name="Cantor M.N."/>
            <person name="Hua S.X."/>
        </authorList>
    </citation>
    <scope>NUCLEOTIDE SEQUENCE [LARGE SCALE GENOMIC DNA]</scope>
    <source>
        <strain evidence="2 3">F 1598</strain>
    </source>
</reference>
<dbReference type="HOGENOM" id="CLU_2740942_0_0_1"/>
<name>A0A0C3ET53_PILCF</name>
<evidence type="ECO:0000313" key="3">
    <source>
        <dbReference type="Proteomes" id="UP000054166"/>
    </source>
</evidence>
<protein>
    <recommendedName>
        <fullName evidence="4">USP8 dimerisation domain-containing protein</fullName>
    </recommendedName>
</protein>
<accession>A0A0C3ET53</accession>
<feature type="region of interest" description="Disordered" evidence="1">
    <location>
        <begin position="1"/>
        <end position="21"/>
    </location>
</feature>
<dbReference type="AlphaFoldDB" id="A0A0C3ET53"/>